<dbReference type="Gene3D" id="3.40.50.1820">
    <property type="entry name" value="alpha/beta hydrolase"/>
    <property type="match status" value="1"/>
</dbReference>
<sequence>MSVKKDFYYLSDDQETKIHAVKWMPDGEVRAVLQIAHGMVEFIERYDEFAGYMADHGFLVVGNDHLGHGDSIKSKEYYGYFAKENGNRTLIRDMHKLRCITEEEYAGLPYFILGHSMGSFLTRQYICCHGKGLAGTIIMGTGYKPRFAVKAGIVLTAILAKRHGWMYRSRLVDAMAFGGYNRNYKPARTDRDWLCRDEKVVDAYIAEEKCQFLFTLNAYHNLFHGLYKLTFEEYLERMPREMPVLFVAGEDDPVGDQGRGVKKVVETFRKTGMKDISCKLYPDDRHEILNELDRKQVYRDILQWLNRLI</sequence>
<organism evidence="2 3">
    <name type="scientific">Robinsoniella peoriensis</name>
    <dbReference type="NCBI Taxonomy" id="180332"/>
    <lineage>
        <taxon>Bacteria</taxon>
        <taxon>Bacillati</taxon>
        <taxon>Bacillota</taxon>
        <taxon>Clostridia</taxon>
        <taxon>Lachnospirales</taxon>
        <taxon>Lachnospiraceae</taxon>
        <taxon>Robinsoniella</taxon>
    </lineage>
</organism>
<protein>
    <submittedName>
        <fullName evidence="2">Monoglyceride lipase</fullName>
    </submittedName>
</protein>
<reference evidence="2 3" key="1">
    <citation type="journal article" date="2019" name="Anaerobe">
        <title>Detection of Robinsoniella peoriensis in multiple bone samples of a trauma patient.</title>
        <authorList>
            <person name="Schrottner P."/>
            <person name="Hartwich K."/>
            <person name="Bunk B."/>
            <person name="Schober I."/>
            <person name="Helbig S."/>
            <person name="Rudolph W.W."/>
            <person name="Gunzer F."/>
        </authorList>
    </citation>
    <scope>NUCLEOTIDE SEQUENCE [LARGE SCALE GENOMIC DNA]</scope>
    <source>
        <strain evidence="2 3">DSM 106044</strain>
    </source>
</reference>
<dbReference type="PANTHER" id="PTHR11614">
    <property type="entry name" value="PHOSPHOLIPASE-RELATED"/>
    <property type="match status" value="1"/>
</dbReference>
<evidence type="ECO:0000313" key="3">
    <source>
        <dbReference type="Proteomes" id="UP000306509"/>
    </source>
</evidence>
<dbReference type="Pfam" id="PF12146">
    <property type="entry name" value="Hydrolase_4"/>
    <property type="match status" value="1"/>
</dbReference>
<dbReference type="RefSeq" id="WP_138004077.1">
    <property type="nucleotide sequence ID" value="NZ_QGQD01000107.1"/>
</dbReference>
<dbReference type="InterPro" id="IPR022742">
    <property type="entry name" value="Hydrolase_4"/>
</dbReference>
<name>A0A4U8PZY5_9FIRM</name>
<dbReference type="InterPro" id="IPR051044">
    <property type="entry name" value="MAG_DAG_Lipase"/>
</dbReference>
<feature type="domain" description="Serine aminopeptidase S33" evidence="1">
    <location>
        <begin position="28"/>
        <end position="293"/>
    </location>
</feature>
<proteinExistence type="predicted"/>
<dbReference type="EMBL" id="QGQD01000107">
    <property type="protein sequence ID" value="TLC97910.1"/>
    <property type="molecule type" value="Genomic_DNA"/>
</dbReference>
<dbReference type="STRING" id="180332.GCA_000797495_01648"/>
<dbReference type="AlphaFoldDB" id="A0A4U8PZY5"/>
<comment type="caution">
    <text evidence="2">The sequence shown here is derived from an EMBL/GenBank/DDBJ whole genome shotgun (WGS) entry which is preliminary data.</text>
</comment>
<dbReference type="Proteomes" id="UP000306509">
    <property type="component" value="Unassembled WGS sequence"/>
</dbReference>
<accession>A0A4U8PZY5</accession>
<dbReference type="SUPFAM" id="SSF53474">
    <property type="entry name" value="alpha/beta-Hydrolases"/>
    <property type="match status" value="1"/>
</dbReference>
<keyword evidence="3" id="KW-1185">Reference proteome</keyword>
<gene>
    <name evidence="2" type="ORF">DSM106044_05274</name>
</gene>
<evidence type="ECO:0000259" key="1">
    <source>
        <dbReference type="Pfam" id="PF12146"/>
    </source>
</evidence>
<evidence type="ECO:0000313" key="2">
    <source>
        <dbReference type="EMBL" id="TLC97910.1"/>
    </source>
</evidence>
<dbReference type="InterPro" id="IPR029058">
    <property type="entry name" value="AB_hydrolase_fold"/>
</dbReference>